<accession>A0ACA9RA21</accession>
<gene>
    <name evidence="1" type="ORF">ACOLOM_LOCUS14376</name>
</gene>
<comment type="caution">
    <text evidence="1">The sequence shown here is derived from an EMBL/GenBank/DDBJ whole genome shotgun (WGS) entry which is preliminary data.</text>
</comment>
<evidence type="ECO:0000313" key="1">
    <source>
        <dbReference type="EMBL" id="CAG8782336.1"/>
    </source>
</evidence>
<evidence type="ECO:0000313" key="2">
    <source>
        <dbReference type="Proteomes" id="UP000789525"/>
    </source>
</evidence>
<feature type="non-terminal residue" evidence="1">
    <location>
        <position position="132"/>
    </location>
</feature>
<feature type="non-terminal residue" evidence="1">
    <location>
        <position position="1"/>
    </location>
</feature>
<reference evidence="1" key="1">
    <citation type="submission" date="2021-06" db="EMBL/GenBank/DDBJ databases">
        <authorList>
            <person name="Kallberg Y."/>
            <person name="Tangrot J."/>
            <person name="Rosling A."/>
        </authorList>
    </citation>
    <scope>NUCLEOTIDE SEQUENCE</scope>
    <source>
        <strain evidence="1">CL356</strain>
    </source>
</reference>
<proteinExistence type="predicted"/>
<keyword evidence="2" id="KW-1185">Reference proteome</keyword>
<sequence length="132" mass="15507">AKLRLWLLALHPSSPTERYSSHLEKQQQRKMSIHIQFSNNSMRNTTASCDSLGIHYEITTTDDRVIHVHKWDKKSHVNVLVGEMKFYVFKKDEIRLPGDAEWRPMVDLYRKASSFFVMYVPHPNSPTTSSFR</sequence>
<name>A0ACA9RA21_9GLOM</name>
<dbReference type="EMBL" id="CAJVPT010072890">
    <property type="protein sequence ID" value="CAG8782336.1"/>
    <property type="molecule type" value="Genomic_DNA"/>
</dbReference>
<dbReference type="Proteomes" id="UP000789525">
    <property type="component" value="Unassembled WGS sequence"/>
</dbReference>
<organism evidence="1 2">
    <name type="scientific">Acaulospora colombiana</name>
    <dbReference type="NCBI Taxonomy" id="27376"/>
    <lineage>
        <taxon>Eukaryota</taxon>
        <taxon>Fungi</taxon>
        <taxon>Fungi incertae sedis</taxon>
        <taxon>Mucoromycota</taxon>
        <taxon>Glomeromycotina</taxon>
        <taxon>Glomeromycetes</taxon>
        <taxon>Diversisporales</taxon>
        <taxon>Acaulosporaceae</taxon>
        <taxon>Acaulospora</taxon>
    </lineage>
</organism>
<protein>
    <submittedName>
        <fullName evidence="1">17241_t:CDS:1</fullName>
    </submittedName>
</protein>